<protein>
    <submittedName>
        <fullName evidence="2">Imidazolonepropionase</fullName>
        <ecNumber evidence="2">3.5.2.7</ecNumber>
    </submittedName>
</protein>
<dbReference type="SUPFAM" id="SSF51556">
    <property type="entry name" value="Metallo-dependent hydrolases"/>
    <property type="match status" value="1"/>
</dbReference>
<dbReference type="Pfam" id="PF01979">
    <property type="entry name" value="Amidohydro_1"/>
    <property type="match status" value="1"/>
</dbReference>
<dbReference type="InterPro" id="IPR011059">
    <property type="entry name" value="Metal-dep_hydrolase_composite"/>
</dbReference>
<comment type="caution">
    <text evidence="2">The sequence shown here is derived from an EMBL/GenBank/DDBJ whole genome shotgun (WGS) entry which is preliminary data.</text>
</comment>
<keyword evidence="2" id="KW-0378">Hydrolase</keyword>
<accession>A0ABM9BML2</accession>
<organism evidence="2 3">
    <name type="scientific">Paenibacillus pseudetheri</name>
    <dbReference type="NCBI Taxonomy" id="2897682"/>
    <lineage>
        <taxon>Bacteria</taxon>
        <taxon>Bacillati</taxon>
        <taxon>Bacillota</taxon>
        <taxon>Bacilli</taxon>
        <taxon>Bacillales</taxon>
        <taxon>Paenibacillaceae</taxon>
        <taxon>Paenibacillus</taxon>
    </lineage>
</organism>
<dbReference type="Gene3D" id="2.30.40.10">
    <property type="entry name" value="Urease, subunit C, domain 1"/>
    <property type="match status" value="1"/>
</dbReference>
<evidence type="ECO:0000313" key="2">
    <source>
        <dbReference type="EMBL" id="CAH1059839.1"/>
    </source>
</evidence>
<dbReference type="GO" id="GO:0050480">
    <property type="term" value="F:imidazolonepropionase activity"/>
    <property type="evidence" value="ECO:0007669"/>
    <property type="project" value="UniProtKB-EC"/>
</dbReference>
<dbReference type="EMBL" id="CAKMAB010000074">
    <property type="protein sequence ID" value="CAH1059839.1"/>
    <property type="molecule type" value="Genomic_DNA"/>
</dbReference>
<dbReference type="EC" id="3.5.2.7" evidence="2"/>
<dbReference type="PANTHER" id="PTHR43135:SF3">
    <property type="entry name" value="ALPHA-D-RIBOSE 1-METHYLPHOSPHONATE 5-TRIPHOSPHATE DIPHOSPHATASE"/>
    <property type="match status" value="1"/>
</dbReference>
<dbReference type="Gene3D" id="3.20.20.140">
    <property type="entry name" value="Metal-dependent hydrolases"/>
    <property type="match status" value="1"/>
</dbReference>
<dbReference type="RefSeq" id="WP_234541916.1">
    <property type="nucleotide sequence ID" value="NZ_CAKMAB010000074.1"/>
</dbReference>
<name>A0ABM9BML2_9BACL</name>
<gene>
    <name evidence="2" type="primary">hutI_2</name>
    <name evidence="2" type="ORF">PAECIP111894_06052</name>
</gene>
<dbReference type="InterPro" id="IPR051781">
    <property type="entry name" value="Metallo-dep_Hydrolase"/>
</dbReference>
<proteinExistence type="predicted"/>
<keyword evidence="3" id="KW-1185">Reference proteome</keyword>
<evidence type="ECO:0000313" key="3">
    <source>
        <dbReference type="Proteomes" id="UP000838749"/>
    </source>
</evidence>
<sequence>MIHKHPELHTFKDIHIAGIEGKRFDVVIKDGYFSSITEAEPQQNNSTPTGTELWISPGIIDLHTHLAWTDFDHADQLKRDSQQIEAMQAQAFEATLRTGVTTVRDAGGIAPSTVQHLVQQYQQPLRVHTSSDMLGAADARGLKHLEQRMAQIFATGAGWIKIMATGGLGAPTEKVVDPIFSKEEFAFIVRNAHAHDKKVLVHTWGGVTIDWSIQSGVESIEHGIFLTEDQAGRLANSEVAFVPTTSIYRIAADQKGVLALNPIICERAARAAESHSKAIIYAKREGVRIGFGTDYATPSLHGYNLQELDTLIDYGLTRREAWQSATKSAADILGSGNELGQIAEGFIADAVVFNVDPYQAHNAEVLRNSIVSVITGAKEAELI</sequence>
<dbReference type="InterPro" id="IPR006680">
    <property type="entry name" value="Amidohydro-rel"/>
</dbReference>
<evidence type="ECO:0000259" key="1">
    <source>
        <dbReference type="Pfam" id="PF01979"/>
    </source>
</evidence>
<feature type="domain" description="Amidohydrolase-related" evidence="1">
    <location>
        <begin position="55"/>
        <end position="374"/>
    </location>
</feature>
<dbReference type="Proteomes" id="UP000838749">
    <property type="component" value="Unassembled WGS sequence"/>
</dbReference>
<dbReference type="InterPro" id="IPR032466">
    <property type="entry name" value="Metal_Hydrolase"/>
</dbReference>
<dbReference type="PANTHER" id="PTHR43135">
    <property type="entry name" value="ALPHA-D-RIBOSE 1-METHYLPHOSPHONATE 5-TRIPHOSPHATE DIPHOSPHATASE"/>
    <property type="match status" value="1"/>
</dbReference>
<dbReference type="SUPFAM" id="SSF51338">
    <property type="entry name" value="Composite domain of metallo-dependent hydrolases"/>
    <property type="match status" value="1"/>
</dbReference>
<reference evidence="2" key="1">
    <citation type="submission" date="2021-12" db="EMBL/GenBank/DDBJ databases">
        <authorList>
            <person name="Criscuolo A."/>
        </authorList>
    </citation>
    <scope>NUCLEOTIDE SEQUENCE</scope>
    <source>
        <strain evidence="2">CIP111894</strain>
    </source>
</reference>